<evidence type="ECO:0000256" key="3">
    <source>
        <dbReference type="ARBA" id="ARBA00023242"/>
    </source>
</evidence>
<evidence type="ECO:0000256" key="4">
    <source>
        <dbReference type="SAM" id="MobiDB-lite"/>
    </source>
</evidence>
<evidence type="ECO:0000313" key="5">
    <source>
        <dbReference type="EMBL" id="CAB9503984.1"/>
    </source>
</evidence>
<gene>
    <name evidence="5" type="ORF">SEMRO_182_G079360.1</name>
</gene>
<organism evidence="5 6">
    <name type="scientific">Seminavis robusta</name>
    <dbReference type="NCBI Taxonomy" id="568900"/>
    <lineage>
        <taxon>Eukaryota</taxon>
        <taxon>Sar</taxon>
        <taxon>Stramenopiles</taxon>
        <taxon>Ochrophyta</taxon>
        <taxon>Bacillariophyta</taxon>
        <taxon>Bacillariophyceae</taxon>
        <taxon>Bacillariophycidae</taxon>
        <taxon>Naviculales</taxon>
        <taxon>Naviculaceae</taxon>
        <taxon>Seminavis</taxon>
    </lineage>
</organism>
<sequence>MTTQQQQQQQQHRRRVITEEEYTSTLSKIIQRDYFSDLPELQKKAAVLNGSFIAAADGSDELQRGEDGLPINEIACGSTTQPSKRQTVTEFHNRVTSEDNAEFERNQKEEIKAYREKLEELFRPNQFLLLEGSSNDGVDDNQKLLPPPPGSLALSDETKQHPLSNNGLFGLPAPTFSSGNATMRSGNSLPICSDEQESRQLMPPPPKKQKVHSAVVDVSNKEKRIVPSQTRFAPVTTSIQRQSTNPFRSSVLSRRRQSLESDSAYSTDASTDIDSESVSIAAGRKQHLMRKRREAHTLVNTTPLLTPGTITQSDDVGKSDRGKHFRIITFGTVAGEPVEVQSLERSNAMSTEPASGFVFAKYDGARADEAQRLMEHRIARGKVGSADSVTSSSSSTRVSRSSSRKSKGSSHRKRMATSHLSSRGKRDLSSFSPAAVSLLSRTSKGRIKTRTTW</sequence>
<dbReference type="Pfam" id="PF09751">
    <property type="entry name" value="Es2"/>
    <property type="match status" value="1"/>
</dbReference>
<dbReference type="Proteomes" id="UP001153069">
    <property type="component" value="Unassembled WGS sequence"/>
</dbReference>
<dbReference type="InterPro" id="IPR019148">
    <property type="entry name" value="Nuclear_protein_DGCR14_ESS-2"/>
</dbReference>
<reference evidence="5" key="1">
    <citation type="submission" date="2020-06" db="EMBL/GenBank/DDBJ databases">
        <authorList>
            <consortium name="Plant Systems Biology data submission"/>
        </authorList>
    </citation>
    <scope>NUCLEOTIDE SEQUENCE</scope>
    <source>
        <strain evidence="5">D6</strain>
    </source>
</reference>
<dbReference type="AlphaFoldDB" id="A0A9N8DNK8"/>
<feature type="compositionally biased region" description="Polar residues" evidence="4">
    <location>
        <begin position="234"/>
        <end position="247"/>
    </location>
</feature>
<feature type="compositionally biased region" description="Low complexity" evidence="4">
    <location>
        <begin position="260"/>
        <end position="270"/>
    </location>
</feature>
<dbReference type="EMBL" id="CAICTM010000181">
    <property type="protein sequence ID" value="CAB9503984.1"/>
    <property type="molecule type" value="Genomic_DNA"/>
</dbReference>
<comment type="caution">
    <text evidence="5">The sequence shown here is derived from an EMBL/GenBank/DDBJ whole genome shotgun (WGS) entry which is preliminary data.</text>
</comment>
<keyword evidence="3" id="KW-0539">Nucleus</keyword>
<protein>
    <submittedName>
        <fullName evidence="5">Uncharacterized protein</fullName>
    </submittedName>
</protein>
<evidence type="ECO:0000256" key="2">
    <source>
        <dbReference type="ARBA" id="ARBA00009072"/>
    </source>
</evidence>
<comment type="similarity">
    <text evidence="2">Belongs to the ESS2 family.</text>
</comment>
<feature type="region of interest" description="Disordered" evidence="4">
    <location>
        <begin position="234"/>
        <end position="270"/>
    </location>
</feature>
<dbReference type="PANTHER" id="PTHR12940:SF0">
    <property type="entry name" value="SPLICING FACTOR ESS-2 HOMOLOG"/>
    <property type="match status" value="1"/>
</dbReference>
<comment type="subcellular location">
    <subcellularLocation>
        <location evidence="1">Nucleus</location>
    </subcellularLocation>
</comment>
<keyword evidence="6" id="KW-1185">Reference proteome</keyword>
<evidence type="ECO:0000256" key="1">
    <source>
        <dbReference type="ARBA" id="ARBA00004123"/>
    </source>
</evidence>
<feature type="compositionally biased region" description="Basic residues" evidence="4">
    <location>
        <begin position="402"/>
        <end position="416"/>
    </location>
</feature>
<evidence type="ECO:0000313" key="6">
    <source>
        <dbReference type="Proteomes" id="UP001153069"/>
    </source>
</evidence>
<feature type="region of interest" description="Disordered" evidence="4">
    <location>
        <begin position="132"/>
        <end position="158"/>
    </location>
</feature>
<dbReference type="OrthoDB" id="19679at2759"/>
<proteinExistence type="inferred from homology"/>
<feature type="region of interest" description="Disordered" evidence="4">
    <location>
        <begin position="378"/>
        <end position="432"/>
    </location>
</feature>
<accession>A0A9N8DNK8</accession>
<dbReference type="PANTHER" id="PTHR12940">
    <property type="entry name" value="ES-2 PROTEIN - RELATED"/>
    <property type="match status" value="1"/>
</dbReference>
<name>A0A9N8DNK8_9STRA</name>
<feature type="compositionally biased region" description="Low complexity" evidence="4">
    <location>
        <begin position="388"/>
        <end position="401"/>
    </location>
</feature>
<dbReference type="GO" id="GO:0071013">
    <property type="term" value="C:catalytic step 2 spliceosome"/>
    <property type="evidence" value="ECO:0007669"/>
    <property type="project" value="TreeGrafter"/>
</dbReference>